<accession>A0ABQ5QBJ9</accession>
<protein>
    <recommendedName>
        <fullName evidence="3">DUF4382 domain-containing protein</fullName>
    </recommendedName>
</protein>
<proteinExistence type="predicted"/>
<dbReference type="EMBL" id="BSDE01000001">
    <property type="protein sequence ID" value="GLH71811.1"/>
    <property type="molecule type" value="Genomic_DNA"/>
</dbReference>
<organism evidence="1 2">
    <name type="scientific">Geothrix limicola</name>
    <dbReference type="NCBI Taxonomy" id="2927978"/>
    <lineage>
        <taxon>Bacteria</taxon>
        <taxon>Pseudomonadati</taxon>
        <taxon>Acidobacteriota</taxon>
        <taxon>Holophagae</taxon>
        <taxon>Holophagales</taxon>
        <taxon>Holophagaceae</taxon>
        <taxon>Geothrix</taxon>
    </lineage>
</organism>
<gene>
    <name evidence="1" type="ORF">GETHLI_03130</name>
</gene>
<dbReference type="Proteomes" id="UP001165069">
    <property type="component" value="Unassembled WGS sequence"/>
</dbReference>
<reference evidence="1 2" key="1">
    <citation type="journal article" date="2023" name="Antonie Van Leeuwenhoek">
        <title>Mesoterricola silvestris gen. nov., sp. nov., Mesoterricola sediminis sp. nov., Geothrix oryzae sp. nov., Geothrix edaphica sp. nov., Geothrix rubra sp. nov., and Geothrix limicola sp. nov., six novel members of Acidobacteriota isolated from soils.</title>
        <authorList>
            <person name="Itoh H."/>
            <person name="Sugisawa Y."/>
            <person name="Mise K."/>
            <person name="Xu Z."/>
            <person name="Kuniyasu M."/>
            <person name="Ushijima N."/>
            <person name="Kawano K."/>
            <person name="Kobayashi E."/>
            <person name="Shiratori Y."/>
            <person name="Masuda Y."/>
            <person name="Senoo K."/>
        </authorList>
    </citation>
    <scope>NUCLEOTIDE SEQUENCE [LARGE SCALE GENOMIC DNA]</scope>
    <source>
        <strain evidence="1 2">Red804</strain>
    </source>
</reference>
<evidence type="ECO:0000313" key="1">
    <source>
        <dbReference type="EMBL" id="GLH71811.1"/>
    </source>
</evidence>
<evidence type="ECO:0008006" key="3">
    <source>
        <dbReference type="Google" id="ProtNLM"/>
    </source>
</evidence>
<comment type="caution">
    <text evidence="1">The sequence shown here is derived from an EMBL/GenBank/DDBJ whole genome shotgun (WGS) entry which is preliminary data.</text>
</comment>
<name>A0ABQ5QBJ9_9BACT</name>
<dbReference type="RefSeq" id="WP_285569394.1">
    <property type="nucleotide sequence ID" value="NZ_BSDE01000001.1"/>
</dbReference>
<evidence type="ECO:0000313" key="2">
    <source>
        <dbReference type="Proteomes" id="UP001165069"/>
    </source>
</evidence>
<sequence>MTFFPNWRNLGYLVSVLLVALMLSCGGGGSTPPPPPEGNLRVYNGGNLAMWNLHVTRSVSSTWGVDQLAPATLFPGESLTLTGLYPDTYDVEARFSDGSLDRVYDVQIQDGVTTVLTMMDTGNGSVAVFNNSGLTITGIYLTLSTASTWGPNQADQPLYDLQTLTLTGVSPGTYDLKVVFSNGNLAYPPAFSVTSGAVTTLQVN</sequence>
<keyword evidence="2" id="KW-1185">Reference proteome</keyword>